<dbReference type="Gene3D" id="3.40.50.300">
    <property type="entry name" value="P-loop containing nucleotide triphosphate hydrolases"/>
    <property type="match status" value="2"/>
</dbReference>
<dbReference type="InterPro" id="IPR029493">
    <property type="entry name" value="RecD2-like_HHH"/>
</dbReference>
<dbReference type="InterPro" id="IPR050534">
    <property type="entry name" value="Coronavir_polyprotein_1ab"/>
</dbReference>
<gene>
    <name evidence="5" type="ORF">EAH89_14645</name>
</gene>
<dbReference type="Gene3D" id="2.30.30.940">
    <property type="match status" value="1"/>
</dbReference>
<dbReference type="Pfam" id="PF13604">
    <property type="entry name" value="AAA_30"/>
    <property type="match status" value="1"/>
</dbReference>
<feature type="domain" description="UvrD-like helicase C-terminal" evidence="3">
    <location>
        <begin position="501"/>
        <end position="546"/>
    </location>
</feature>
<dbReference type="CDD" id="cd18809">
    <property type="entry name" value="SF1_C_RecD"/>
    <property type="match status" value="1"/>
</dbReference>
<evidence type="ECO:0000313" key="5">
    <source>
        <dbReference type="EMBL" id="TPG55486.1"/>
    </source>
</evidence>
<reference evidence="5 6" key="1">
    <citation type="journal article" date="2019" name="Environ. Microbiol.">
        <title>Species interactions and distinct microbial communities in high Arctic permafrost affected cryosols are associated with the CH4 and CO2 gas fluxes.</title>
        <authorList>
            <person name="Altshuler I."/>
            <person name="Hamel J."/>
            <person name="Turney S."/>
            <person name="Magnuson E."/>
            <person name="Levesque R."/>
            <person name="Greer C."/>
            <person name="Whyte L.G."/>
        </authorList>
    </citation>
    <scope>NUCLEOTIDE SEQUENCE [LARGE SCALE GENOMIC DNA]</scope>
    <source>
        <strain evidence="5 6">S9.3B</strain>
    </source>
</reference>
<evidence type="ECO:0000256" key="2">
    <source>
        <dbReference type="ARBA" id="ARBA00022840"/>
    </source>
</evidence>
<comment type="caution">
    <text evidence="5">The sequence shown here is derived from an EMBL/GenBank/DDBJ whole genome shotgun (WGS) entry which is preliminary data.</text>
</comment>
<dbReference type="PANTHER" id="PTHR43788:SF6">
    <property type="entry name" value="DNA HELICASE B"/>
    <property type="match status" value="1"/>
</dbReference>
<dbReference type="OrthoDB" id="9803432at2"/>
<evidence type="ECO:0000313" key="6">
    <source>
        <dbReference type="Proteomes" id="UP000317078"/>
    </source>
</evidence>
<keyword evidence="5" id="KW-0269">Exonuclease</keyword>
<dbReference type="Pfam" id="PF13538">
    <property type="entry name" value="UvrD_C_2"/>
    <property type="match status" value="1"/>
</dbReference>
<dbReference type="GO" id="GO:0004527">
    <property type="term" value="F:exonuclease activity"/>
    <property type="evidence" value="ECO:0007669"/>
    <property type="project" value="UniProtKB-KW"/>
</dbReference>
<dbReference type="Gene3D" id="1.10.10.2220">
    <property type="match status" value="1"/>
</dbReference>
<evidence type="ECO:0000259" key="3">
    <source>
        <dbReference type="Pfam" id="PF13538"/>
    </source>
</evidence>
<dbReference type="GO" id="GO:0017116">
    <property type="term" value="F:single-stranded DNA helicase activity"/>
    <property type="evidence" value="ECO:0007669"/>
    <property type="project" value="TreeGrafter"/>
</dbReference>
<keyword evidence="2" id="KW-0067">ATP-binding</keyword>
<dbReference type="GO" id="GO:0009338">
    <property type="term" value="C:exodeoxyribonuclease V complex"/>
    <property type="evidence" value="ECO:0007669"/>
    <property type="project" value="TreeGrafter"/>
</dbReference>
<keyword evidence="5" id="KW-0540">Nuclease</keyword>
<proteinExistence type="predicted"/>
<feature type="domain" description="ATP-dependent RecD2 DNA helicase-like helix-hairpin-helix" evidence="4">
    <location>
        <begin position="23"/>
        <end position="101"/>
    </location>
</feature>
<keyword evidence="6" id="KW-1185">Reference proteome</keyword>
<dbReference type="GO" id="GO:0006310">
    <property type="term" value="P:DNA recombination"/>
    <property type="evidence" value="ECO:0007669"/>
    <property type="project" value="TreeGrafter"/>
</dbReference>
<dbReference type="GO" id="GO:0005524">
    <property type="term" value="F:ATP binding"/>
    <property type="evidence" value="ECO:0007669"/>
    <property type="project" value="UniProtKB-KW"/>
</dbReference>
<evidence type="ECO:0000259" key="4">
    <source>
        <dbReference type="Pfam" id="PF14490"/>
    </source>
</evidence>
<dbReference type="EMBL" id="RCZP01000013">
    <property type="protein sequence ID" value="TPG55486.1"/>
    <property type="molecule type" value="Genomic_DNA"/>
</dbReference>
<dbReference type="PANTHER" id="PTHR43788">
    <property type="entry name" value="DNA2/NAM7 HELICASE FAMILY MEMBER"/>
    <property type="match status" value="1"/>
</dbReference>
<organism evidence="5 6">
    <name type="scientific">Muricoccus nepalensis</name>
    <dbReference type="NCBI Taxonomy" id="1854500"/>
    <lineage>
        <taxon>Bacteria</taxon>
        <taxon>Pseudomonadati</taxon>
        <taxon>Pseudomonadota</taxon>
        <taxon>Alphaproteobacteria</taxon>
        <taxon>Acetobacterales</taxon>
        <taxon>Roseomonadaceae</taxon>
        <taxon>Muricoccus</taxon>
    </lineage>
</organism>
<name>A0A502G2M8_9PROT</name>
<dbReference type="InterPro" id="IPR027785">
    <property type="entry name" value="UvrD-like_helicase_C"/>
</dbReference>
<dbReference type="Pfam" id="PF14490">
    <property type="entry name" value="HHH_RecD2"/>
    <property type="match status" value="1"/>
</dbReference>
<dbReference type="SUPFAM" id="SSF52540">
    <property type="entry name" value="P-loop containing nucleoside triphosphate hydrolases"/>
    <property type="match status" value="2"/>
</dbReference>
<keyword evidence="5" id="KW-0378">Hydrolase</keyword>
<dbReference type="InterPro" id="IPR027417">
    <property type="entry name" value="P-loop_NTPase"/>
</dbReference>
<dbReference type="Proteomes" id="UP000317078">
    <property type="component" value="Unassembled WGS sequence"/>
</dbReference>
<dbReference type="RefSeq" id="WP_140884444.1">
    <property type="nucleotide sequence ID" value="NZ_RCZP01000013.1"/>
</dbReference>
<protein>
    <submittedName>
        <fullName evidence="5">Exonuclease V</fullName>
    </submittedName>
</protein>
<accession>A0A502G2M8</accession>
<dbReference type="AlphaFoldDB" id="A0A502G2M8"/>
<keyword evidence="1" id="KW-0547">Nucleotide-binding</keyword>
<evidence type="ECO:0000256" key="1">
    <source>
        <dbReference type="ARBA" id="ARBA00022741"/>
    </source>
</evidence>
<sequence>MPVVGDDRAGTLVAAWRERLAEADVVAWLDEQGFEARLALKAVRFWGEGVLRRIRENPYVLIAVAPWARVDAAARHLGFGTGHDHRLVAAVEAVLYRRLEQQHTWTPRDAILTGVASLLGSGPGVAARAVRMAEAEGAAIPQGEGLQPAGAHVMERYVADRLAGMQTSSGMDDLLVGRAAIQRGLDALPPDAMAGLTEEQGAAVRRLLLNPLALLLGGAGTGKTTTLRVLGDLAEHLGLTVHQMALSGRAAARMREATGRHATTIASFLGAAARGEVTASTGPLLVVDEASMLDLPLLYRILRAVGEGYRLVLVGDPYQLPPIGFGLTFHLLANQPAVPKAALLQVHRQAQATGIPDVAADIRTGLVPLLRAWRTGTTRGVTVLACAQDEILDAVTDVLADLGRAGGEMQVLSPVRAGAGGVAAINRHLHKIHAVGRQRVPERQLAVGDPILWTRNDYRRELWNGSLGRVVEVTSKGGIQAEFDGRVHAIDSGELGDVDLAYGLTVHKSQGTGFERVVVVVPHGARVDRTMIYTAVTRGVRQIVIVGDLNAVRASITQPPASHVREVGLNGLLKAAHGLDPKGR</sequence>